<dbReference type="Proteomes" id="UP000663923">
    <property type="component" value="Chromosome"/>
</dbReference>
<organism evidence="2 3">
    <name type="scientific">Parasphingorhabdus cellanae</name>
    <dbReference type="NCBI Taxonomy" id="2806553"/>
    <lineage>
        <taxon>Bacteria</taxon>
        <taxon>Pseudomonadati</taxon>
        <taxon>Pseudomonadota</taxon>
        <taxon>Alphaproteobacteria</taxon>
        <taxon>Sphingomonadales</taxon>
        <taxon>Sphingomonadaceae</taxon>
        <taxon>Parasphingorhabdus</taxon>
    </lineage>
</organism>
<evidence type="ECO:0000259" key="1">
    <source>
        <dbReference type="Pfam" id="PF15644"/>
    </source>
</evidence>
<reference evidence="2 3" key="1">
    <citation type="submission" date="2021-03" db="EMBL/GenBank/DDBJ databases">
        <title>Complete genome of Parasphingorhabdus_sp.JHSY0214.</title>
        <authorList>
            <person name="Yoo J.H."/>
            <person name="Bae J.W."/>
        </authorList>
    </citation>
    <scope>NUCLEOTIDE SEQUENCE [LARGE SCALE GENOMIC DNA]</scope>
    <source>
        <strain evidence="2 3">JHSY0214</strain>
    </source>
</reference>
<evidence type="ECO:0000313" key="3">
    <source>
        <dbReference type="Proteomes" id="UP000663923"/>
    </source>
</evidence>
<dbReference type="Pfam" id="PF15644">
    <property type="entry name" value="Gln_amidase"/>
    <property type="match status" value="1"/>
</dbReference>
<sequence>MNQINPDSFIAQNTTTLPPADAARIENSGFTFAEPGQGISQDQWIDQARISDNPEVRAQYDAFVQLAGGRTDNPAIKQVMQRYHALITAETASERIAAERNWTEQISTTLGQFDPLNRLLDAVQPQLADLGRTAGLENTEWGESLQRTLDTPGTMSAFRNGLSAGMLDGAQDMVVGIATLAGRTLQYGADNSLAGHAGDYLRGVTGALPDFAETILPSAARGQESTAALGQIGSNIGTYMAAIAQDPGKLPSDVLNAIDGAWDSLRDSHAAAAAQGPEAEAQWWGQTIGRVTFEVAATLVPVAGQIGKVDTVADTARALDGIGDATRLANRLDEIGDVARLDSQLAASARNLSDEAAGTIRNVNPGHPMPGRTQNCVNCSIATDATLDGRASAAMPSSGPVGLDVLQTRFGAQFSGAMTEASITATMEAAGNGARGIVFGYRGPNQVGHVFNVVNQNGTIRFLDGQIGQQAVTSGYNSLHLLRTN</sequence>
<dbReference type="EMBL" id="CP071794">
    <property type="protein sequence ID" value="QTD55550.1"/>
    <property type="molecule type" value="Genomic_DNA"/>
</dbReference>
<accession>A0ABX7T410</accession>
<name>A0ABX7T410_9SPHN</name>
<dbReference type="InterPro" id="IPR028908">
    <property type="entry name" value="Tox-PL_dom"/>
</dbReference>
<gene>
    <name evidence="2" type="ORF">J4G78_15305</name>
</gene>
<dbReference type="RefSeq" id="WP_207987386.1">
    <property type="nucleotide sequence ID" value="NZ_CP071794.1"/>
</dbReference>
<feature type="domain" description="Tox-PL" evidence="1">
    <location>
        <begin position="374"/>
        <end position="468"/>
    </location>
</feature>
<evidence type="ECO:0000313" key="2">
    <source>
        <dbReference type="EMBL" id="QTD55550.1"/>
    </source>
</evidence>
<proteinExistence type="predicted"/>
<protein>
    <recommendedName>
        <fullName evidence="1">Tox-PL domain-containing protein</fullName>
    </recommendedName>
</protein>
<keyword evidence="3" id="KW-1185">Reference proteome</keyword>